<evidence type="ECO:0000256" key="2">
    <source>
        <dbReference type="SAM" id="Coils"/>
    </source>
</evidence>
<dbReference type="OrthoDB" id="2113814at2759"/>
<proteinExistence type="predicted"/>
<comment type="caution">
    <text evidence="4">The sequence shown here is derived from an EMBL/GenBank/DDBJ whole genome shotgun (WGS) entry which is preliminary data.</text>
</comment>
<dbReference type="Proteomes" id="UP000187209">
    <property type="component" value="Unassembled WGS sequence"/>
</dbReference>
<feature type="coiled-coil region" evidence="2">
    <location>
        <begin position="230"/>
        <end position="264"/>
    </location>
</feature>
<dbReference type="InterPro" id="IPR032755">
    <property type="entry name" value="TSNAXIP1_N"/>
</dbReference>
<dbReference type="AlphaFoldDB" id="A0A1R2B0A2"/>
<reference evidence="4 5" key="1">
    <citation type="submission" date="2016-11" db="EMBL/GenBank/DDBJ databases">
        <title>The macronuclear genome of Stentor coeruleus: a giant cell with tiny introns.</title>
        <authorList>
            <person name="Slabodnick M."/>
            <person name="Ruby J.G."/>
            <person name="Reiff S.B."/>
            <person name="Swart E.C."/>
            <person name="Gosai S."/>
            <person name="Prabakaran S."/>
            <person name="Witkowska E."/>
            <person name="Larue G.E."/>
            <person name="Fisher S."/>
            <person name="Freeman R.M."/>
            <person name="Gunawardena J."/>
            <person name="Chu W."/>
            <person name="Stover N.A."/>
            <person name="Gregory B.D."/>
            <person name="Nowacki M."/>
            <person name="Derisi J."/>
            <person name="Roy S.W."/>
            <person name="Marshall W.F."/>
            <person name="Sood P."/>
        </authorList>
    </citation>
    <scope>NUCLEOTIDE SEQUENCE [LARGE SCALE GENOMIC DNA]</scope>
    <source>
        <strain evidence="4">WM001</strain>
    </source>
</reference>
<evidence type="ECO:0000313" key="4">
    <source>
        <dbReference type="EMBL" id="OMJ70060.1"/>
    </source>
</evidence>
<gene>
    <name evidence="4" type="ORF">SteCoe_32062</name>
</gene>
<evidence type="ECO:0000259" key="3">
    <source>
        <dbReference type="Pfam" id="PF15739"/>
    </source>
</evidence>
<feature type="coiled-coil region" evidence="2">
    <location>
        <begin position="156"/>
        <end position="190"/>
    </location>
</feature>
<protein>
    <recommendedName>
        <fullName evidence="3">Translin-associated factor X-interacting protein 1 N-terminal domain-containing protein</fullName>
    </recommendedName>
</protein>
<keyword evidence="1 2" id="KW-0175">Coiled coil</keyword>
<evidence type="ECO:0000313" key="5">
    <source>
        <dbReference type="Proteomes" id="UP000187209"/>
    </source>
</evidence>
<dbReference type="EMBL" id="MPUH01001129">
    <property type="protein sequence ID" value="OMJ70060.1"/>
    <property type="molecule type" value="Genomic_DNA"/>
</dbReference>
<dbReference type="Pfam" id="PF15739">
    <property type="entry name" value="TSNAXIP1_N"/>
    <property type="match status" value="1"/>
</dbReference>
<name>A0A1R2B0A2_9CILI</name>
<feature type="domain" description="Translin-associated factor X-interacting protein 1 N-terminal" evidence="3">
    <location>
        <begin position="92"/>
        <end position="191"/>
    </location>
</feature>
<sequence>MSMKIIKHSKNTNSCSIGLSLGNSVNSPYQGGVFKKILIKHRSLARIKKGHDSQVYLACNKSKIINNNLKEETITGPCSSKFLEDIKEKITKIEKIHRDKPLNFEVFEVYRNCFEKIIQYDLVYGNILKNIKKAYEDWIKIKIGYVAENTQLKYELLSTNKILKEAKDKNHRLKDKLQSISNENKKLLQSILLKTHNISNMQEFLNNSTVFKSEDSRNDIQSKTIIFSENNQTKCAYAKLKNKLQKVQRELNKYKKIINFLKDEGYPVDQTLHYICASDNTLRKSYKNSISEESSKVFYTQPDYKTSKKPFVLNINMDTLKNVLVTPTEDSLGSSF</sequence>
<organism evidence="4 5">
    <name type="scientific">Stentor coeruleus</name>
    <dbReference type="NCBI Taxonomy" id="5963"/>
    <lineage>
        <taxon>Eukaryota</taxon>
        <taxon>Sar</taxon>
        <taxon>Alveolata</taxon>
        <taxon>Ciliophora</taxon>
        <taxon>Postciliodesmatophora</taxon>
        <taxon>Heterotrichea</taxon>
        <taxon>Heterotrichida</taxon>
        <taxon>Stentoridae</taxon>
        <taxon>Stentor</taxon>
    </lineage>
</organism>
<evidence type="ECO:0000256" key="1">
    <source>
        <dbReference type="ARBA" id="ARBA00023054"/>
    </source>
</evidence>
<keyword evidence="5" id="KW-1185">Reference proteome</keyword>
<accession>A0A1R2B0A2</accession>